<organism evidence="2 3">
    <name type="scientific">Beauveria brongniartii RCEF 3172</name>
    <dbReference type="NCBI Taxonomy" id="1081107"/>
    <lineage>
        <taxon>Eukaryota</taxon>
        <taxon>Fungi</taxon>
        <taxon>Dikarya</taxon>
        <taxon>Ascomycota</taxon>
        <taxon>Pezizomycotina</taxon>
        <taxon>Sordariomycetes</taxon>
        <taxon>Hypocreomycetidae</taxon>
        <taxon>Hypocreales</taxon>
        <taxon>Cordycipitaceae</taxon>
        <taxon>Beauveria</taxon>
        <taxon>Beauveria brongniartii</taxon>
    </lineage>
</organism>
<evidence type="ECO:0000313" key="3">
    <source>
        <dbReference type="Proteomes" id="UP000076863"/>
    </source>
</evidence>
<accession>A0A162M5R7</accession>
<keyword evidence="3" id="KW-1185">Reference proteome</keyword>
<sequence length="174" mass="19768">MKLSNSQQANMRRSRKALVDNANMRRSRKAPVDNAIITQFVRYYSKPHESFELLGKNPELLDSRTIALLGRVARDMLRPTQLDMPSELKRKHAHIIISVAALLVICAITPKSALRVRLENFAGECKKTRRAHSEVVATLYDRIKPKFDYNKVNVELGKMSLKDDEAALAQALQI</sequence>
<feature type="compositionally biased region" description="Polar residues" evidence="1">
    <location>
        <begin position="1"/>
        <end position="11"/>
    </location>
</feature>
<gene>
    <name evidence="2" type="ORF">BBO_01267</name>
</gene>
<dbReference type="AlphaFoldDB" id="A0A162M5R7"/>
<name>A0A162M5R7_9HYPO</name>
<evidence type="ECO:0000313" key="2">
    <source>
        <dbReference type="EMBL" id="OAA51320.1"/>
    </source>
</evidence>
<feature type="region of interest" description="Disordered" evidence="1">
    <location>
        <begin position="1"/>
        <end position="22"/>
    </location>
</feature>
<comment type="caution">
    <text evidence="2">The sequence shown here is derived from an EMBL/GenBank/DDBJ whole genome shotgun (WGS) entry which is preliminary data.</text>
</comment>
<proteinExistence type="predicted"/>
<reference evidence="2 3" key="1">
    <citation type="journal article" date="2016" name="Genome Biol. Evol.">
        <title>Divergent and convergent evolution of fungal pathogenicity.</title>
        <authorList>
            <person name="Shang Y."/>
            <person name="Xiao G."/>
            <person name="Zheng P."/>
            <person name="Cen K."/>
            <person name="Zhan S."/>
            <person name="Wang C."/>
        </authorList>
    </citation>
    <scope>NUCLEOTIDE SEQUENCE [LARGE SCALE GENOMIC DNA]</scope>
    <source>
        <strain evidence="2 3">RCEF 3172</strain>
    </source>
</reference>
<dbReference type="EMBL" id="AZHA01000002">
    <property type="protein sequence ID" value="OAA51320.1"/>
    <property type="molecule type" value="Genomic_DNA"/>
</dbReference>
<dbReference type="Proteomes" id="UP000076863">
    <property type="component" value="Unassembled WGS sequence"/>
</dbReference>
<evidence type="ECO:0000256" key="1">
    <source>
        <dbReference type="SAM" id="MobiDB-lite"/>
    </source>
</evidence>
<protein>
    <submittedName>
        <fullName evidence="2">Uncharacterized protein</fullName>
    </submittedName>
</protein>